<accession>A0A914RV97</accession>
<reference evidence="3" key="1">
    <citation type="submission" date="2022-11" db="UniProtKB">
        <authorList>
            <consortium name="WormBaseParasite"/>
        </authorList>
    </citation>
    <scope>IDENTIFICATION</scope>
</reference>
<name>A0A914RV97_PAREQ</name>
<evidence type="ECO:0000256" key="1">
    <source>
        <dbReference type="SAM" id="MobiDB-lite"/>
    </source>
</evidence>
<protein>
    <submittedName>
        <fullName evidence="3">Uncharacterized protein</fullName>
    </submittedName>
</protein>
<evidence type="ECO:0000313" key="2">
    <source>
        <dbReference type="Proteomes" id="UP000887564"/>
    </source>
</evidence>
<feature type="compositionally biased region" description="Polar residues" evidence="1">
    <location>
        <begin position="1"/>
        <end position="12"/>
    </location>
</feature>
<proteinExistence type="predicted"/>
<evidence type="ECO:0000313" key="3">
    <source>
        <dbReference type="WBParaSite" id="PEQ_0000592401-mRNA-1"/>
    </source>
</evidence>
<keyword evidence="2" id="KW-1185">Reference proteome</keyword>
<feature type="region of interest" description="Disordered" evidence="1">
    <location>
        <begin position="1"/>
        <end position="30"/>
    </location>
</feature>
<dbReference type="Proteomes" id="UP000887564">
    <property type="component" value="Unplaced"/>
</dbReference>
<dbReference type="AlphaFoldDB" id="A0A914RV97"/>
<sequence length="85" mass="9446">MYSTILATSLTDSLKRRPKPPPPPRKPCYADGGFPLSSALNYSQQELSEGGRLFHSHGLTFTDVNHVLIYELSNIVRCVADIRLS</sequence>
<dbReference type="WBParaSite" id="PEQ_0000592401-mRNA-1">
    <property type="protein sequence ID" value="PEQ_0000592401-mRNA-1"/>
    <property type="gene ID" value="PEQ_0000592401"/>
</dbReference>
<organism evidence="2 3">
    <name type="scientific">Parascaris equorum</name>
    <name type="common">Equine roundworm</name>
    <dbReference type="NCBI Taxonomy" id="6256"/>
    <lineage>
        <taxon>Eukaryota</taxon>
        <taxon>Metazoa</taxon>
        <taxon>Ecdysozoa</taxon>
        <taxon>Nematoda</taxon>
        <taxon>Chromadorea</taxon>
        <taxon>Rhabditida</taxon>
        <taxon>Spirurina</taxon>
        <taxon>Ascaridomorpha</taxon>
        <taxon>Ascaridoidea</taxon>
        <taxon>Ascarididae</taxon>
        <taxon>Parascaris</taxon>
    </lineage>
</organism>